<feature type="compositionally biased region" description="Basic and acidic residues" evidence="1">
    <location>
        <begin position="196"/>
        <end position="207"/>
    </location>
</feature>
<dbReference type="NCBIfam" id="TIGR04409">
    <property type="entry name" value="LptC_YrbK"/>
    <property type="match status" value="1"/>
</dbReference>
<dbReference type="GO" id="GO:0005886">
    <property type="term" value="C:plasma membrane"/>
    <property type="evidence" value="ECO:0007669"/>
    <property type="project" value="InterPro"/>
</dbReference>
<reference evidence="2 3" key="1">
    <citation type="submission" date="2020-07" db="EMBL/GenBank/DDBJ databases">
        <title>Taxonomic revisions and descriptions of new bacterial species based on genomic comparisons in the high-G+C-content subgroup of the family Alcaligenaceae.</title>
        <authorList>
            <person name="Szabo A."/>
            <person name="Felfoldi T."/>
        </authorList>
    </citation>
    <scope>NUCLEOTIDE SEQUENCE [LARGE SCALE GENOMIC DNA]</scope>
    <source>
        <strain evidence="2 3">DSM 25667</strain>
    </source>
</reference>
<evidence type="ECO:0000313" key="2">
    <source>
        <dbReference type="EMBL" id="NYT84219.1"/>
    </source>
</evidence>
<accession>A0A853GXX5</accession>
<dbReference type="Proteomes" id="UP000554144">
    <property type="component" value="Unassembled WGS sequence"/>
</dbReference>
<keyword evidence="3" id="KW-1185">Reference proteome</keyword>
<dbReference type="Pfam" id="PF06835">
    <property type="entry name" value="LptC"/>
    <property type="match status" value="1"/>
</dbReference>
<organism evidence="2 3">
    <name type="scientific">Pollutimonas harenae</name>
    <dbReference type="NCBI Taxonomy" id="657015"/>
    <lineage>
        <taxon>Bacteria</taxon>
        <taxon>Pseudomonadati</taxon>
        <taxon>Pseudomonadota</taxon>
        <taxon>Betaproteobacteria</taxon>
        <taxon>Burkholderiales</taxon>
        <taxon>Alcaligenaceae</taxon>
        <taxon>Pollutimonas</taxon>
    </lineage>
</organism>
<dbReference type="RefSeq" id="WP_130038596.1">
    <property type="nucleotide sequence ID" value="NZ_JACCEV010000001.1"/>
</dbReference>
<comment type="caution">
    <text evidence="2">The sequence shown here is derived from an EMBL/GenBank/DDBJ whole genome shotgun (WGS) entry which is preliminary data.</text>
</comment>
<dbReference type="InterPro" id="IPR026265">
    <property type="entry name" value="LptC"/>
</dbReference>
<dbReference type="Gene3D" id="2.60.450.10">
    <property type="entry name" value="Lipopolysaccharide (LPS) transport protein A like domain"/>
    <property type="match status" value="1"/>
</dbReference>
<gene>
    <name evidence="2" type="primary">lptC</name>
    <name evidence="2" type="ORF">H0A62_01265</name>
</gene>
<name>A0A853GXX5_9BURK</name>
<dbReference type="GO" id="GO:0015221">
    <property type="term" value="F:lipopolysaccharide transmembrane transporter activity"/>
    <property type="evidence" value="ECO:0007669"/>
    <property type="project" value="InterPro"/>
</dbReference>
<proteinExistence type="predicted"/>
<protein>
    <submittedName>
        <fullName evidence="2">LPS export ABC transporter periplasmic protein LptC</fullName>
    </submittedName>
</protein>
<feature type="region of interest" description="Disordered" evidence="1">
    <location>
        <begin position="185"/>
        <end position="207"/>
    </location>
</feature>
<sequence length="207" mass="22954">MRERAPALVALLLLVVLVIGTWWAAEFAQRAIPIDPPRRVTHEPDSWARNFVMVRTDPQGVANNRLEGETMKHYPDDDSYEITQAKAIGQRPDSPITIGTSDIAIMDQDGARIIMKGNAHVHRQPGPDRSAIDVSSEQLTLLPDEDVVFTDLPALVVNGRSTMHGKGMRYDNSTRQLQVFSATDVKISGQDSLPKQSEKSDTTEEKP</sequence>
<evidence type="ECO:0000256" key="1">
    <source>
        <dbReference type="SAM" id="MobiDB-lite"/>
    </source>
</evidence>
<dbReference type="AlphaFoldDB" id="A0A853GXX5"/>
<dbReference type="OrthoDB" id="5298112at2"/>
<dbReference type="InterPro" id="IPR010664">
    <property type="entry name" value="LipoPS_assembly_LptC-rel"/>
</dbReference>
<evidence type="ECO:0000313" key="3">
    <source>
        <dbReference type="Proteomes" id="UP000554144"/>
    </source>
</evidence>
<dbReference type="EMBL" id="JACCEV010000001">
    <property type="protein sequence ID" value="NYT84219.1"/>
    <property type="molecule type" value="Genomic_DNA"/>
</dbReference>